<keyword evidence="3 7" id="KW-0812">Transmembrane</keyword>
<feature type="transmembrane region" description="Helical" evidence="7">
    <location>
        <begin position="6"/>
        <end position="31"/>
    </location>
</feature>
<feature type="region of interest" description="Disordered" evidence="6">
    <location>
        <begin position="39"/>
        <end position="61"/>
    </location>
</feature>
<keyword evidence="4 7" id="KW-1133">Transmembrane helix</keyword>
<evidence type="ECO:0000256" key="5">
    <source>
        <dbReference type="ARBA" id="ARBA00023136"/>
    </source>
</evidence>
<evidence type="ECO:0000256" key="2">
    <source>
        <dbReference type="ARBA" id="ARBA00022475"/>
    </source>
</evidence>
<dbReference type="AlphaFoldDB" id="A0A7T0FZP1"/>
<keyword evidence="2" id="KW-1003">Cell membrane</keyword>
<evidence type="ECO:0000313" key="8">
    <source>
        <dbReference type="EMBL" id="QPJ61006.1"/>
    </source>
</evidence>
<proteinExistence type="predicted"/>
<dbReference type="InterPro" id="IPR005899">
    <property type="entry name" value="Na_pump_deCOase"/>
</dbReference>
<evidence type="ECO:0000256" key="6">
    <source>
        <dbReference type="SAM" id="MobiDB-lite"/>
    </source>
</evidence>
<dbReference type="KEGG" id="nli:G3M70_03510"/>
<comment type="subcellular location">
    <subcellularLocation>
        <location evidence="1">Cell membrane</location>
    </subcellularLocation>
</comment>
<accession>A0A7T0FZP1</accession>
<dbReference type="NCBIfam" id="TIGR01195">
    <property type="entry name" value="oadG_fam"/>
    <property type="match status" value="1"/>
</dbReference>
<name>A0A7T0FZP1_9BACT</name>
<dbReference type="Proteomes" id="UP000594688">
    <property type="component" value="Chromosome"/>
</dbReference>
<dbReference type="GO" id="GO:0015081">
    <property type="term" value="F:sodium ion transmembrane transporter activity"/>
    <property type="evidence" value="ECO:0007669"/>
    <property type="project" value="InterPro"/>
</dbReference>
<protein>
    <submittedName>
        <fullName evidence="8">OadG family protein</fullName>
    </submittedName>
</protein>
<organism evidence="8 9">
    <name type="scientific">Candidatus Nitronauta litoralis</name>
    <dbReference type="NCBI Taxonomy" id="2705533"/>
    <lineage>
        <taxon>Bacteria</taxon>
        <taxon>Pseudomonadati</taxon>
        <taxon>Nitrospinota/Tectimicrobiota group</taxon>
        <taxon>Nitrospinota</taxon>
        <taxon>Nitrospinia</taxon>
        <taxon>Nitrospinales</taxon>
        <taxon>Nitrospinaceae</taxon>
        <taxon>Candidatus Nitronauta</taxon>
    </lineage>
</organism>
<evidence type="ECO:0000256" key="7">
    <source>
        <dbReference type="SAM" id="Phobius"/>
    </source>
</evidence>
<evidence type="ECO:0000256" key="3">
    <source>
        <dbReference type="ARBA" id="ARBA00022692"/>
    </source>
</evidence>
<keyword evidence="5 7" id="KW-0472">Membrane</keyword>
<dbReference type="NCBIfam" id="NF040909">
    <property type="entry name" value="OadG_rel_small"/>
    <property type="match status" value="1"/>
</dbReference>
<evidence type="ECO:0000256" key="4">
    <source>
        <dbReference type="ARBA" id="ARBA00022989"/>
    </source>
</evidence>
<evidence type="ECO:0000256" key="1">
    <source>
        <dbReference type="ARBA" id="ARBA00004236"/>
    </source>
</evidence>
<evidence type="ECO:0000313" key="9">
    <source>
        <dbReference type="Proteomes" id="UP000594688"/>
    </source>
</evidence>
<dbReference type="EMBL" id="CP048685">
    <property type="protein sequence ID" value="QPJ61006.1"/>
    <property type="molecule type" value="Genomic_DNA"/>
</dbReference>
<dbReference type="Pfam" id="PF04277">
    <property type="entry name" value="OAD_gamma"/>
    <property type="match status" value="1"/>
</dbReference>
<sequence length="90" mass="9390">MVAQAVQVSILAMGVIFTVLTILIGVIQVLVKFIPYQEPPAKAPTASSRTTAGGAGSEEESEVLAAIHVAVAHHRGESPQSIQITNVQSQ</sequence>
<reference evidence="8 9" key="1">
    <citation type="submission" date="2020-02" db="EMBL/GenBank/DDBJ databases">
        <title>Genomic and physiological characterization of two novel Nitrospinaceae genera.</title>
        <authorList>
            <person name="Mueller A.J."/>
            <person name="Jung M.-Y."/>
            <person name="Strachan C.R."/>
            <person name="Herbold C.W."/>
            <person name="Kirkegaard R.H."/>
            <person name="Daims H."/>
        </authorList>
    </citation>
    <scope>NUCLEOTIDE SEQUENCE [LARGE SCALE GENOMIC DNA]</scope>
    <source>
        <strain evidence="8">EB</strain>
    </source>
</reference>
<dbReference type="GO" id="GO:0036376">
    <property type="term" value="P:sodium ion export across plasma membrane"/>
    <property type="evidence" value="ECO:0007669"/>
    <property type="project" value="InterPro"/>
</dbReference>
<gene>
    <name evidence="8" type="ORF">G3M70_03510</name>
</gene>
<dbReference type="GO" id="GO:0005886">
    <property type="term" value="C:plasma membrane"/>
    <property type="evidence" value="ECO:0007669"/>
    <property type="project" value="UniProtKB-SubCell"/>
</dbReference>